<organism evidence="1 2">
    <name type="scientific">Phytophthora ramorum</name>
    <name type="common">Sudden oak death agent</name>
    <dbReference type="NCBI Taxonomy" id="164328"/>
    <lineage>
        <taxon>Eukaryota</taxon>
        <taxon>Sar</taxon>
        <taxon>Stramenopiles</taxon>
        <taxon>Oomycota</taxon>
        <taxon>Peronosporomycetes</taxon>
        <taxon>Peronosporales</taxon>
        <taxon>Peronosporaceae</taxon>
        <taxon>Phytophthora</taxon>
    </lineage>
</organism>
<dbReference type="EnsemblProtists" id="Phyra76207">
    <property type="protein sequence ID" value="Phyra76207"/>
    <property type="gene ID" value="Phyra76207"/>
</dbReference>
<dbReference type="InterPro" id="IPR039743">
    <property type="entry name" value="6GAL/EXGAL"/>
</dbReference>
<name>H3GJ92_PHYRM</name>
<dbReference type="VEuPathDB" id="FungiDB:KRP23_5841"/>
<keyword evidence="2" id="KW-1185">Reference proteome</keyword>
<dbReference type="VEuPathDB" id="FungiDB:KRP23_5842"/>
<evidence type="ECO:0000313" key="2">
    <source>
        <dbReference type="Proteomes" id="UP000005238"/>
    </source>
</evidence>
<dbReference type="VEuPathDB" id="FungiDB:KRP22_5221"/>
<evidence type="ECO:0000313" key="1">
    <source>
        <dbReference type="EnsemblProtists" id="Phyra76207"/>
    </source>
</evidence>
<dbReference type="Proteomes" id="UP000005238">
    <property type="component" value="Unassembled WGS sequence"/>
</dbReference>
<protein>
    <submittedName>
        <fullName evidence="1">Uncharacterized protein</fullName>
    </submittedName>
</protein>
<dbReference type="AlphaFoldDB" id="H3GJ92"/>
<dbReference type="eggNOG" id="ENOG502RRVT">
    <property type="taxonomic scope" value="Eukaryota"/>
</dbReference>
<dbReference type="PANTHER" id="PTHR42767:SF1">
    <property type="entry name" value="ENDO-BETA-1,6-GALACTANASE-LIKE DOMAIN-CONTAINING PROTEIN"/>
    <property type="match status" value="1"/>
</dbReference>
<dbReference type="EMBL" id="DS566013">
    <property type="status" value="NOT_ANNOTATED_CDS"/>
    <property type="molecule type" value="Genomic_DNA"/>
</dbReference>
<dbReference type="PANTHER" id="PTHR42767">
    <property type="entry name" value="ENDO-BETA-1,6-GALACTANASE"/>
    <property type="match status" value="1"/>
</dbReference>
<dbReference type="InParanoid" id="H3GJ92"/>
<dbReference type="Gene3D" id="2.60.40.1180">
    <property type="entry name" value="Golgi alpha-mannosidase II"/>
    <property type="match status" value="1"/>
</dbReference>
<accession>H3GJ92</accession>
<dbReference type="STRING" id="164328.H3GJ92"/>
<sequence length="221" mass="23946">MLESWEGWGTSLSWWANVFGDREDIADVFFTNVSSVSINGAAEDIPALDFNIARYNIGGSGNNVIDDSGTEIAIKTSENMPAFNAIETFCTANPKHYVMVPYSRHIRAGMTILKFDDLNTLIPGSSSYALDKYPNFVVAYGKATQVMVIVATNLGDVETITFDLSALSYVEGPINIWTTELNTTSGAVYKTSSTDIVFGQSARLSAGLPAQSITTFEILGH</sequence>
<dbReference type="HOGENOM" id="CLU_1055478_0_0_1"/>
<reference evidence="2" key="1">
    <citation type="journal article" date="2006" name="Science">
        <title>Phytophthora genome sequences uncover evolutionary origins and mechanisms of pathogenesis.</title>
        <authorList>
            <person name="Tyler B.M."/>
            <person name="Tripathy S."/>
            <person name="Zhang X."/>
            <person name="Dehal P."/>
            <person name="Jiang R.H."/>
            <person name="Aerts A."/>
            <person name="Arredondo F.D."/>
            <person name="Baxter L."/>
            <person name="Bensasson D."/>
            <person name="Beynon J.L."/>
            <person name="Chapman J."/>
            <person name="Damasceno C.M."/>
            <person name="Dorrance A.E."/>
            <person name="Dou D."/>
            <person name="Dickerman A.W."/>
            <person name="Dubchak I.L."/>
            <person name="Garbelotto M."/>
            <person name="Gijzen M."/>
            <person name="Gordon S.G."/>
            <person name="Govers F."/>
            <person name="Grunwald N.J."/>
            <person name="Huang W."/>
            <person name="Ivors K.L."/>
            <person name="Jones R.W."/>
            <person name="Kamoun S."/>
            <person name="Krampis K."/>
            <person name="Lamour K.H."/>
            <person name="Lee M.K."/>
            <person name="McDonald W.H."/>
            <person name="Medina M."/>
            <person name="Meijer H.J."/>
            <person name="Nordberg E.K."/>
            <person name="Maclean D.J."/>
            <person name="Ospina-Giraldo M.D."/>
            <person name="Morris P.F."/>
            <person name="Phuntumart V."/>
            <person name="Putnam N.H."/>
            <person name="Rash S."/>
            <person name="Rose J.K."/>
            <person name="Sakihama Y."/>
            <person name="Salamov A.A."/>
            <person name="Savidor A."/>
            <person name="Scheuring C.F."/>
            <person name="Smith B.M."/>
            <person name="Sobral B.W."/>
            <person name="Terry A."/>
            <person name="Torto-Alalibo T.A."/>
            <person name="Win J."/>
            <person name="Xu Z."/>
            <person name="Zhang H."/>
            <person name="Grigoriev I.V."/>
            <person name="Rokhsar D.S."/>
            <person name="Boore J.L."/>
        </authorList>
    </citation>
    <scope>NUCLEOTIDE SEQUENCE [LARGE SCALE GENOMIC DNA]</scope>
    <source>
        <strain evidence="2">Pr102</strain>
    </source>
</reference>
<proteinExistence type="predicted"/>
<reference evidence="1" key="2">
    <citation type="submission" date="2015-06" db="UniProtKB">
        <authorList>
            <consortium name="EnsemblProtists"/>
        </authorList>
    </citation>
    <scope>IDENTIFICATION</scope>
    <source>
        <strain evidence="1">Pr102</strain>
    </source>
</reference>
<dbReference type="VEuPathDB" id="FungiDB:KRP22_5222"/>
<dbReference type="GO" id="GO:0004553">
    <property type="term" value="F:hydrolase activity, hydrolyzing O-glycosyl compounds"/>
    <property type="evidence" value="ECO:0007669"/>
    <property type="project" value="InterPro"/>
</dbReference>
<dbReference type="InterPro" id="IPR013780">
    <property type="entry name" value="Glyco_hydro_b"/>
</dbReference>